<dbReference type="RefSeq" id="WP_167465818.1">
    <property type="nucleotide sequence ID" value="NZ_CP046171.1"/>
</dbReference>
<reference evidence="1 2" key="1">
    <citation type="journal article" date="2019" name="ACS Chem. Biol.">
        <title>Identification and Mobilization of a Cryptic Antibiotic Biosynthesis Gene Locus from a Human-Pathogenic Nocardia Isolate.</title>
        <authorList>
            <person name="Herisse M."/>
            <person name="Ishida K."/>
            <person name="Porter J.L."/>
            <person name="Howden B."/>
            <person name="Hertweck C."/>
            <person name="Stinear T.P."/>
            <person name="Pidot S.J."/>
        </authorList>
    </citation>
    <scope>NUCLEOTIDE SEQUENCE [LARGE SCALE GENOMIC DNA]</scope>
    <source>
        <strain evidence="1 2">AUSMDU00024985</strain>
    </source>
</reference>
<dbReference type="EMBL" id="CP046171">
    <property type="protein sequence ID" value="QIS06805.1"/>
    <property type="molecule type" value="Genomic_DNA"/>
</dbReference>
<protein>
    <submittedName>
        <fullName evidence="1">Uncharacterized protein</fullName>
    </submittedName>
</protein>
<accession>A0A6G9Y0S4</accession>
<evidence type="ECO:0000313" key="2">
    <source>
        <dbReference type="Proteomes" id="UP000501705"/>
    </source>
</evidence>
<evidence type="ECO:0000313" key="1">
    <source>
        <dbReference type="EMBL" id="QIS06805.1"/>
    </source>
</evidence>
<dbReference type="Proteomes" id="UP000501705">
    <property type="component" value="Chromosome"/>
</dbReference>
<dbReference type="AlphaFoldDB" id="A0A6G9Y0S4"/>
<sequence>MTAAKSPVSPAIEDVIAEVRRIAAQNPAVVYRSGAATKCVYVRNGIGDCIVGKALVTLGVPASFFDTRIADGVTDTINSKRIDYGIYELLGWRRGPQLAWLTAVQIWQDLDEPWGAVIAKADMQAPL</sequence>
<name>A0A6G9Y0S4_NOCBR</name>
<proteinExistence type="predicted"/>
<gene>
    <name evidence="1" type="ORF">F5X71_34850</name>
</gene>
<organism evidence="1 2">
    <name type="scientific">Nocardia brasiliensis</name>
    <dbReference type="NCBI Taxonomy" id="37326"/>
    <lineage>
        <taxon>Bacteria</taxon>
        <taxon>Bacillati</taxon>
        <taxon>Actinomycetota</taxon>
        <taxon>Actinomycetes</taxon>
        <taxon>Mycobacteriales</taxon>
        <taxon>Nocardiaceae</taxon>
        <taxon>Nocardia</taxon>
    </lineage>
</organism>